<accession>A0A6A6UAU6</accession>
<sequence length="466" mass="52598">MTDRRLENLVQDEGDLFSPYADFDNFCVDRELVAIPGQTFQDFGYYNGQGFTPTDTEAGAESEAEALVNRDSHWNGYGAPWDRLPWFDNNEPAYGHENLPPATVSEQPMTPPSDQLCNGNDLGLYSLPHDGESRVNWDESFNLGYVDPPTPVSQVDDFTDPASSSSPESLQHELQESLYQSPAGHLHHVPQQSRVCRKQPSPSPRQAISEVQIPMARYSRFWNAPRRWTAAHATTRGLEVFHDPTLSIDNLPPEAALIFMPARPDFPLMTNSLGHAVMSPRFPNIQLKAIPWLPFPFDITKIDGWQVSLYMVFGATVKDMAQRLPADFQPSHSATQLENRVLKKSLDYRNRHGGFGQDPRPIKGGKVSDNAKAILTGHHDKFSRPALDALQLLFGVMWEVDTDTWTMRQSKESRHAYLLPEPRELDPILRDILMRLNSRATVPTLAQMGWHRNEIDGTWWATSQAG</sequence>
<evidence type="ECO:0000313" key="3">
    <source>
        <dbReference type="Proteomes" id="UP000799302"/>
    </source>
</evidence>
<evidence type="ECO:0000256" key="1">
    <source>
        <dbReference type="SAM" id="MobiDB-lite"/>
    </source>
</evidence>
<dbReference type="EMBL" id="MU004235">
    <property type="protein sequence ID" value="KAF2669302.1"/>
    <property type="molecule type" value="Genomic_DNA"/>
</dbReference>
<keyword evidence="3" id="KW-1185">Reference proteome</keyword>
<proteinExistence type="predicted"/>
<dbReference type="Proteomes" id="UP000799302">
    <property type="component" value="Unassembled WGS sequence"/>
</dbReference>
<protein>
    <submittedName>
        <fullName evidence="2">Uncharacterized protein</fullName>
    </submittedName>
</protein>
<name>A0A6A6UAU6_9PEZI</name>
<organism evidence="2 3">
    <name type="scientific">Microthyrium microscopicum</name>
    <dbReference type="NCBI Taxonomy" id="703497"/>
    <lineage>
        <taxon>Eukaryota</taxon>
        <taxon>Fungi</taxon>
        <taxon>Dikarya</taxon>
        <taxon>Ascomycota</taxon>
        <taxon>Pezizomycotina</taxon>
        <taxon>Dothideomycetes</taxon>
        <taxon>Dothideomycetes incertae sedis</taxon>
        <taxon>Microthyriales</taxon>
        <taxon>Microthyriaceae</taxon>
        <taxon>Microthyrium</taxon>
    </lineage>
</organism>
<evidence type="ECO:0000313" key="2">
    <source>
        <dbReference type="EMBL" id="KAF2669302.1"/>
    </source>
</evidence>
<reference evidence="2" key="1">
    <citation type="journal article" date="2020" name="Stud. Mycol.">
        <title>101 Dothideomycetes genomes: a test case for predicting lifestyles and emergence of pathogens.</title>
        <authorList>
            <person name="Haridas S."/>
            <person name="Albert R."/>
            <person name="Binder M."/>
            <person name="Bloem J."/>
            <person name="Labutti K."/>
            <person name="Salamov A."/>
            <person name="Andreopoulos B."/>
            <person name="Baker S."/>
            <person name="Barry K."/>
            <person name="Bills G."/>
            <person name="Bluhm B."/>
            <person name="Cannon C."/>
            <person name="Castanera R."/>
            <person name="Culley D."/>
            <person name="Daum C."/>
            <person name="Ezra D."/>
            <person name="Gonzalez J."/>
            <person name="Henrissat B."/>
            <person name="Kuo A."/>
            <person name="Liang C."/>
            <person name="Lipzen A."/>
            <person name="Lutzoni F."/>
            <person name="Magnuson J."/>
            <person name="Mondo S."/>
            <person name="Nolan M."/>
            <person name="Ohm R."/>
            <person name="Pangilinan J."/>
            <person name="Park H.-J."/>
            <person name="Ramirez L."/>
            <person name="Alfaro M."/>
            <person name="Sun H."/>
            <person name="Tritt A."/>
            <person name="Yoshinaga Y."/>
            <person name="Zwiers L.-H."/>
            <person name="Turgeon B."/>
            <person name="Goodwin S."/>
            <person name="Spatafora J."/>
            <person name="Crous P."/>
            <person name="Grigoriev I."/>
        </authorList>
    </citation>
    <scope>NUCLEOTIDE SEQUENCE</scope>
    <source>
        <strain evidence="2">CBS 115976</strain>
    </source>
</reference>
<feature type="region of interest" description="Disordered" evidence="1">
    <location>
        <begin position="148"/>
        <end position="174"/>
    </location>
</feature>
<dbReference type="AlphaFoldDB" id="A0A6A6UAU6"/>
<gene>
    <name evidence="2" type="ORF">BT63DRAFT_479160</name>
</gene>